<comment type="caution">
    <text evidence="2">The sequence shown here is derived from an EMBL/GenBank/DDBJ whole genome shotgun (WGS) entry which is preliminary data.</text>
</comment>
<evidence type="ECO:0000313" key="2">
    <source>
        <dbReference type="EMBL" id="KRG27763.1"/>
    </source>
</evidence>
<feature type="transmembrane region" description="Helical" evidence="1">
    <location>
        <begin position="6"/>
        <end position="25"/>
    </location>
</feature>
<dbReference type="AlphaFoldDB" id="A0A0Q9ZHX7"/>
<gene>
    <name evidence="2" type="ORF">APR42_08385</name>
</gene>
<accession>A0A0Q9ZHX7</accession>
<dbReference type="RefSeq" id="WP_057482436.1">
    <property type="nucleotide sequence ID" value="NZ_BMWR01000004.1"/>
</dbReference>
<keyword evidence="1" id="KW-1133">Transmembrane helix</keyword>
<dbReference type="STRING" id="270918.APR42_08385"/>
<keyword evidence="3" id="KW-1185">Reference proteome</keyword>
<evidence type="ECO:0000313" key="3">
    <source>
        <dbReference type="Proteomes" id="UP000051643"/>
    </source>
</evidence>
<name>A0A0Q9ZHX7_9FLAO</name>
<proteinExistence type="predicted"/>
<sequence length="157" mass="17817">MDTVSTLIGLGLLAVFMLPILYLIWQQNNKEKNRLKNLKKISAENNLTTDTVEISANLLLGLDSKANKLLIIEPANNMQHRVLDLTRIKNSKVNSHPFPENHKLIKSVSLDLIENSKNQKPTEIIFYDEDDNENNNASERLVAAQKWQRIISAKLSA</sequence>
<evidence type="ECO:0000256" key="1">
    <source>
        <dbReference type="SAM" id="Phobius"/>
    </source>
</evidence>
<organism evidence="2 3">
    <name type="scientific">Salegentibacter mishustinae</name>
    <dbReference type="NCBI Taxonomy" id="270918"/>
    <lineage>
        <taxon>Bacteria</taxon>
        <taxon>Pseudomonadati</taxon>
        <taxon>Bacteroidota</taxon>
        <taxon>Flavobacteriia</taxon>
        <taxon>Flavobacteriales</taxon>
        <taxon>Flavobacteriaceae</taxon>
        <taxon>Salegentibacter</taxon>
    </lineage>
</organism>
<dbReference type="OrthoDB" id="1448026at2"/>
<protein>
    <submittedName>
        <fullName evidence="2">Uncharacterized protein</fullName>
    </submittedName>
</protein>
<keyword evidence="1" id="KW-0472">Membrane</keyword>
<dbReference type="Proteomes" id="UP000051643">
    <property type="component" value="Unassembled WGS sequence"/>
</dbReference>
<keyword evidence="1" id="KW-0812">Transmembrane</keyword>
<reference evidence="2" key="1">
    <citation type="submission" date="2015-10" db="EMBL/GenBank/DDBJ databases">
        <title>Draft genome sequence of Salegentibacter mishustinae KCTC 12263.</title>
        <authorList>
            <person name="Lin W."/>
            <person name="Zheng Q."/>
        </authorList>
    </citation>
    <scope>NUCLEOTIDE SEQUENCE [LARGE SCALE GENOMIC DNA]</scope>
    <source>
        <strain evidence="2">KCTC 12263</strain>
    </source>
</reference>
<dbReference type="EMBL" id="LKTP01000034">
    <property type="protein sequence ID" value="KRG27763.1"/>
    <property type="molecule type" value="Genomic_DNA"/>
</dbReference>